<dbReference type="Proteomes" id="UP000032120">
    <property type="component" value="Unassembled WGS sequence"/>
</dbReference>
<keyword evidence="2" id="KW-1185">Reference proteome</keyword>
<proteinExistence type="predicted"/>
<dbReference type="AlphaFoldDB" id="A0A0D0HUA7"/>
<dbReference type="EMBL" id="JXSQ01000055">
    <property type="protein sequence ID" value="KIP51251.1"/>
    <property type="molecule type" value="Genomic_DNA"/>
</dbReference>
<sequence>VFNVGDLQPPLQARLRDPEVFRDPADRGFAPTSDRDDIATELQWECFGHGDHPSVRTKILTAQESTEPTAVPGAVIDLYADAIRAARSF</sequence>
<feature type="non-terminal residue" evidence="1">
    <location>
        <position position="1"/>
    </location>
</feature>
<evidence type="ECO:0000313" key="2">
    <source>
        <dbReference type="Proteomes" id="UP000032120"/>
    </source>
</evidence>
<protein>
    <submittedName>
        <fullName evidence="1">Uncharacterized protein</fullName>
    </submittedName>
</protein>
<reference evidence="1 2" key="1">
    <citation type="submission" date="2015-01" db="EMBL/GenBank/DDBJ databases">
        <title>Draft genome sequence of Leucobacter komagatae strain VKM ST2845.</title>
        <authorList>
            <person name="Karlyshev A.V."/>
            <person name="Kudryashova E.B."/>
        </authorList>
    </citation>
    <scope>NUCLEOTIDE SEQUENCE [LARGE SCALE GENOMIC DNA]</scope>
    <source>
        <strain evidence="1 2">VKM ST2845</strain>
    </source>
</reference>
<organism evidence="1 2">
    <name type="scientific">Leucobacter komagatae</name>
    <dbReference type="NCBI Taxonomy" id="55969"/>
    <lineage>
        <taxon>Bacteria</taxon>
        <taxon>Bacillati</taxon>
        <taxon>Actinomycetota</taxon>
        <taxon>Actinomycetes</taxon>
        <taxon>Micrococcales</taxon>
        <taxon>Microbacteriaceae</taxon>
        <taxon>Leucobacter</taxon>
    </lineage>
</organism>
<gene>
    <name evidence="1" type="ORF">SD72_16575</name>
</gene>
<accession>A0A0D0HUA7</accession>
<name>A0A0D0HUA7_9MICO</name>
<comment type="caution">
    <text evidence="1">The sequence shown here is derived from an EMBL/GenBank/DDBJ whole genome shotgun (WGS) entry which is preliminary data.</text>
</comment>
<evidence type="ECO:0000313" key="1">
    <source>
        <dbReference type="EMBL" id="KIP51251.1"/>
    </source>
</evidence>